<dbReference type="Pfam" id="PF13283">
    <property type="entry name" value="NfrA_C"/>
    <property type="match status" value="1"/>
</dbReference>
<organism evidence="2">
    <name type="scientific">hydrothermal vent metagenome</name>
    <dbReference type="NCBI Taxonomy" id="652676"/>
    <lineage>
        <taxon>unclassified sequences</taxon>
        <taxon>metagenomes</taxon>
        <taxon>ecological metagenomes</taxon>
    </lineage>
</organism>
<dbReference type="AlphaFoldDB" id="A0A3B0REZ7"/>
<reference evidence="2" key="1">
    <citation type="submission" date="2018-06" db="EMBL/GenBank/DDBJ databases">
        <authorList>
            <person name="Zhirakovskaya E."/>
        </authorList>
    </citation>
    <scope>NUCLEOTIDE SEQUENCE</scope>
</reference>
<evidence type="ECO:0000313" key="2">
    <source>
        <dbReference type="EMBL" id="VAV90521.1"/>
    </source>
</evidence>
<dbReference type="SUPFAM" id="SSF48452">
    <property type="entry name" value="TPR-like"/>
    <property type="match status" value="1"/>
</dbReference>
<dbReference type="Gene3D" id="1.25.40.10">
    <property type="entry name" value="Tetratricopeptide repeat domain"/>
    <property type="match status" value="1"/>
</dbReference>
<accession>A0A3B0REZ7</accession>
<sequence length="441" mass="49662">MSTRVKFLLLIFLSFGATALSLTLFLSTDYAQNERAYFKTYPYHEMAARKSPPAPVVKEITTAEIITPKKPFILVQVAPPQRAVTIPKKKPPEPRKKTPPEEFIPKPVKIEESHTVQKKHPAKERRHDAELGYAAYAQRDYKSAIQHFEQALKTSPGKRDIRLQLAYAYKITGQNDLAVQNFKTAIDSGGQNFALRREVEQLENRFEATGYVIYRDESSSTRQLGADLTRSQTGVEVSYQPENIGFRNGRKFQIYGRLLSAMKQDSLAIDPDSHQGGIGLRLKPLANQNLVLSAERLVKVGEFARNDWMIRAGYSYDHGTDYQPDKAGWWSYSLYLDAALIDPSSPDIFLTSQVTGGYSMTLAKGLVLQPRLTALGSWQKDSFRTASLFEAGPGVNIRYYFNETKYEAYRGYLDLTVEYRLKLSGNSVGGSGPIVGLTFHF</sequence>
<dbReference type="InterPro" id="IPR025137">
    <property type="entry name" value="NfrA_C"/>
</dbReference>
<evidence type="ECO:0000259" key="1">
    <source>
        <dbReference type="Pfam" id="PF13283"/>
    </source>
</evidence>
<dbReference type="Pfam" id="PF14559">
    <property type="entry name" value="TPR_19"/>
    <property type="match status" value="1"/>
</dbReference>
<dbReference type="EMBL" id="UOED01000058">
    <property type="protein sequence ID" value="VAV90521.1"/>
    <property type="molecule type" value="Genomic_DNA"/>
</dbReference>
<name>A0A3B0REZ7_9ZZZZ</name>
<dbReference type="InterPro" id="IPR019734">
    <property type="entry name" value="TPR_rpt"/>
</dbReference>
<protein>
    <recommendedName>
        <fullName evidence="1">Bacteriophage N4 adsorption protein A C-terminal domain-containing protein</fullName>
    </recommendedName>
</protein>
<proteinExistence type="predicted"/>
<gene>
    <name evidence="2" type="ORF">MNBD_ALPHA02-1293</name>
</gene>
<dbReference type="InterPro" id="IPR011990">
    <property type="entry name" value="TPR-like_helical_dom_sf"/>
</dbReference>
<dbReference type="PROSITE" id="PS50005">
    <property type="entry name" value="TPR"/>
    <property type="match status" value="1"/>
</dbReference>
<feature type="domain" description="Bacteriophage N4 adsorption protein A C-terminal" evidence="1">
    <location>
        <begin position="272"/>
        <end position="426"/>
    </location>
</feature>